<gene>
    <name evidence="1" type="ORF">JQ619_37070</name>
</gene>
<dbReference type="Proteomes" id="UP001314635">
    <property type="component" value="Unassembled WGS sequence"/>
</dbReference>
<name>A0ABS5GJB2_9BRAD</name>
<evidence type="ECO:0000313" key="2">
    <source>
        <dbReference type="Proteomes" id="UP001314635"/>
    </source>
</evidence>
<reference evidence="2" key="1">
    <citation type="journal article" date="2021" name="ISME J.">
        <title>Evolutionary origin and ecological implication of a unique nif island in free-living Bradyrhizobium lineages.</title>
        <authorList>
            <person name="Tao J."/>
        </authorList>
    </citation>
    <scope>NUCLEOTIDE SEQUENCE [LARGE SCALE GENOMIC DNA]</scope>
    <source>
        <strain evidence="2">SZCCT0094</strain>
    </source>
</reference>
<sequence length="214" mass="23330">MLKNLDAYPLPLGRIAAEDEIPPMTRLIIQEVGHVTVAAAAGIPVDYVIIDEQGHRHATYIDETYRPRLERDRVLNARILAGGYAAEFAIFGAANLWVSSEDLVTLAGYLGISTSGAPEGWMKQTALRALWVYQPVLEGDALEPIKRTYASLAAAIKSRQYLRSGAHVVPIEAFHTIALPLPDAEYWRARQRTKAGTGRDEILATLRAGAPSGA</sequence>
<evidence type="ECO:0000313" key="1">
    <source>
        <dbReference type="EMBL" id="MBR1141374.1"/>
    </source>
</evidence>
<proteinExistence type="predicted"/>
<dbReference type="EMBL" id="JAFCLK010000063">
    <property type="protein sequence ID" value="MBR1141374.1"/>
    <property type="molecule type" value="Genomic_DNA"/>
</dbReference>
<dbReference type="RefSeq" id="WP_172243988.1">
    <property type="nucleotide sequence ID" value="NZ_JABFDP010000059.1"/>
</dbReference>
<organism evidence="1 2">
    <name type="scientific">Bradyrhizobium denitrificans</name>
    <dbReference type="NCBI Taxonomy" id="2734912"/>
    <lineage>
        <taxon>Bacteria</taxon>
        <taxon>Pseudomonadati</taxon>
        <taxon>Pseudomonadota</taxon>
        <taxon>Alphaproteobacteria</taxon>
        <taxon>Hyphomicrobiales</taxon>
        <taxon>Nitrobacteraceae</taxon>
        <taxon>Bradyrhizobium</taxon>
    </lineage>
</organism>
<accession>A0ABS5GJB2</accession>
<keyword evidence="2" id="KW-1185">Reference proteome</keyword>
<comment type="caution">
    <text evidence="1">The sequence shown here is derived from an EMBL/GenBank/DDBJ whole genome shotgun (WGS) entry which is preliminary data.</text>
</comment>
<protein>
    <submittedName>
        <fullName evidence="1">Uncharacterized protein</fullName>
    </submittedName>
</protein>